<evidence type="ECO:0000256" key="1">
    <source>
        <dbReference type="ARBA" id="ARBA00009884"/>
    </source>
</evidence>
<evidence type="ECO:0000313" key="2">
    <source>
        <dbReference type="EMBL" id="KFK22366.1"/>
    </source>
</evidence>
<dbReference type="Pfam" id="PF00995">
    <property type="entry name" value="Sec1"/>
    <property type="match status" value="1"/>
</dbReference>
<comment type="similarity">
    <text evidence="1">Belongs to the STXBP/unc-18/SEC1 family.</text>
</comment>
<protein>
    <submittedName>
        <fullName evidence="2">Uncharacterized protein</fullName>
    </submittedName>
</protein>
<dbReference type="Gene3D" id="1.25.40.60">
    <property type="match status" value="1"/>
</dbReference>
<accession>A0A087FXL4</accession>
<proteinExistence type="inferred from homology"/>
<organism evidence="2 3">
    <name type="scientific">Arabis alpina</name>
    <name type="common">Alpine rock-cress</name>
    <dbReference type="NCBI Taxonomy" id="50452"/>
    <lineage>
        <taxon>Eukaryota</taxon>
        <taxon>Viridiplantae</taxon>
        <taxon>Streptophyta</taxon>
        <taxon>Embryophyta</taxon>
        <taxon>Tracheophyta</taxon>
        <taxon>Spermatophyta</taxon>
        <taxon>Magnoliopsida</taxon>
        <taxon>eudicotyledons</taxon>
        <taxon>Gunneridae</taxon>
        <taxon>Pentapetalae</taxon>
        <taxon>rosids</taxon>
        <taxon>malvids</taxon>
        <taxon>Brassicales</taxon>
        <taxon>Brassicaceae</taxon>
        <taxon>Arabideae</taxon>
        <taxon>Arabis</taxon>
    </lineage>
</organism>
<dbReference type="OrthoDB" id="10251230at2759"/>
<dbReference type="AlphaFoldDB" id="A0A087FXL4"/>
<keyword evidence="3" id="KW-1185">Reference proteome</keyword>
<dbReference type="InterPro" id="IPR036045">
    <property type="entry name" value="Sec1-like_sf"/>
</dbReference>
<dbReference type="Proteomes" id="UP000029120">
    <property type="component" value="Unassembled WGS sequence"/>
</dbReference>
<name>A0A087FXL4_ARAAL</name>
<dbReference type="InterPro" id="IPR001619">
    <property type="entry name" value="Sec1-like"/>
</dbReference>
<dbReference type="eggNOG" id="KOG1301">
    <property type="taxonomic scope" value="Eukaryota"/>
</dbReference>
<reference evidence="3" key="1">
    <citation type="journal article" date="2015" name="Nat. Plants">
        <title>Genome expansion of Arabis alpina linked with retrotransposition and reduced symmetric DNA methylation.</title>
        <authorList>
            <person name="Willing E.M."/>
            <person name="Rawat V."/>
            <person name="Mandakova T."/>
            <person name="Maumus F."/>
            <person name="James G.V."/>
            <person name="Nordstroem K.J."/>
            <person name="Becker C."/>
            <person name="Warthmann N."/>
            <person name="Chica C."/>
            <person name="Szarzynska B."/>
            <person name="Zytnicki M."/>
            <person name="Albani M.C."/>
            <person name="Kiefer C."/>
            <person name="Bergonzi S."/>
            <person name="Castaings L."/>
            <person name="Mateos J.L."/>
            <person name="Berns M.C."/>
            <person name="Bujdoso N."/>
            <person name="Piofczyk T."/>
            <person name="de Lorenzo L."/>
            <person name="Barrero-Sicilia C."/>
            <person name="Mateos I."/>
            <person name="Piednoel M."/>
            <person name="Hagmann J."/>
            <person name="Chen-Min-Tao R."/>
            <person name="Iglesias-Fernandez R."/>
            <person name="Schuster S.C."/>
            <person name="Alonso-Blanco C."/>
            <person name="Roudier F."/>
            <person name="Carbonero P."/>
            <person name="Paz-Ares J."/>
            <person name="Davis S.J."/>
            <person name="Pecinka A."/>
            <person name="Quesneville H."/>
            <person name="Colot V."/>
            <person name="Lysak M.A."/>
            <person name="Weigel D."/>
            <person name="Coupland G."/>
            <person name="Schneeberger K."/>
        </authorList>
    </citation>
    <scope>NUCLEOTIDE SEQUENCE [LARGE SCALE GENOMIC DNA]</scope>
    <source>
        <strain evidence="3">cv. Pajares</strain>
    </source>
</reference>
<feature type="non-terminal residue" evidence="2">
    <location>
        <position position="1"/>
    </location>
</feature>
<dbReference type="SUPFAM" id="SSF56815">
    <property type="entry name" value="Sec1/munc18-like (SM) proteins"/>
    <property type="match status" value="1"/>
</dbReference>
<gene>
    <name evidence="2" type="ORF">AALP_AAs53584U000100</name>
</gene>
<dbReference type="EMBL" id="KL989895">
    <property type="protein sequence ID" value="KFK22366.1"/>
    <property type="molecule type" value="Genomic_DNA"/>
</dbReference>
<evidence type="ECO:0000313" key="3">
    <source>
        <dbReference type="Proteomes" id="UP000029120"/>
    </source>
</evidence>
<sequence>LTKRKQIIAKHTNIATALLKVIKERSLDAYTEKENELMMMRGRVDMSDILSVLKGRGTKMDKLRFAIMYLISLETMNQTEVEDVEAALREAEVDTRAFHYAKKIK</sequence>
<dbReference type="GO" id="GO:0016192">
    <property type="term" value="P:vesicle-mediated transport"/>
    <property type="evidence" value="ECO:0007669"/>
    <property type="project" value="InterPro"/>
</dbReference>